<sequence>MRRGKLLQEDKYPGGISPGSSGGESCVVDRNIEEYLKTTTPQISADGASGEKSSHGQEYELLQRQEWDHVVLWVLHSDGIDSSCMLPKTKGASTYMHLIYEKHLTEKLRRLNWLRRSWDQKALAQGKRIQKWVLLKNMPLCCHSSCHVESGTQWRLCLWGIEAQDPDNGAPISVKLVDFESF</sequence>
<feature type="compositionally biased region" description="Basic and acidic residues" evidence="1">
    <location>
        <begin position="1"/>
        <end position="12"/>
    </location>
</feature>
<accession>A0A445MH25</accession>
<evidence type="ECO:0000313" key="2">
    <source>
        <dbReference type="EMBL" id="RZR73574.1"/>
    </source>
</evidence>
<proteinExistence type="predicted"/>
<gene>
    <name evidence="2" type="ORF">BHM03_00025901</name>
</gene>
<dbReference type="EMBL" id="KV875957">
    <property type="protein sequence ID" value="RZR73574.1"/>
    <property type="molecule type" value="Genomic_DNA"/>
</dbReference>
<evidence type="ECO:0000256" key="1">
    <source>
        <dbReference type="SAM" id="MobiDB-lite"/>
    </source>
</evidence>
<protein>
    <submittedName>
        <fullName evidence="2">Uncharacterized protein</fullName>
    </submittedName>
</protein>
<reference evidence="2" key="1">
    <citation type="journal article" date="2018" name="Data Brief">
        <title>Genome sequence data from 17 accessions of Ensete ventricosum, a staple food crop for millions in Ethiopia.</title>
        <authorList>
            <person name="Yemataw Z."/>
            <person name="Muzemil S."/>
            <person name="Ambachew D."/>
            <person name="Tripathi L."/>
            <person name="Tesfaye K."/>
            <person name="Chala A."/>
            <person name="Farbos A."/>
            <person name="O'Neill P."/>
            <person name="Moore K."/>
            <person name="Grant M."/>
            <person name="Studholme D.J."/>
        </authorList>
    </citation>
    <scope>NUCLEOTIDE SEQUENCE [LARGE SCALE GENOMIC DNA]</scope>
    <source>
        <tissue evidence="2">Leaf</tissue>
    </source>
</reference>
<dbReference type="AlphaFoldDB" id="A0A445MH25"/>
<name>A0A445MH25_ENSVE</name>
<dbReference type="Proteomes" id="UP000290560">
    <property type="component" value="Unassembled WGS sequence"/>
</dbReference>
<organism evidence="2">
    <name type="scientific">Ensete ventricosum</name>
    <name type="common">Abyssinian banana</name>
    <name type="synonym">Musa ensete</name>
    <dbReference type="NCBI Taxonomy" id="4639"/>
    <lineage>
        <taxon>Eukaryota</taxon>
        <taxon>Viridiplantae</taxon>
        <taxon>Streptophyta</taxon>
        <taxon>Embryophyta</taxon>
        <taxon>Tracheophyta</taxon>
        <taxon>Spermatophyta</taxon>
        <taxon>Magnoliopsida</taxon>
        <taxon>Liliopsida</taxon>
        <taxon>Zingiberales</taxon>
        <taxon>Musaceae</taxon>
        <taxon>Ensete</taxon>
    </lineage>
</organism>
<feature type="region of interest" description="Disordered" evidence="1">
    <location>
        <begin position="1"/>
        <end position="25"/>
    </location>
</feature>